<proteinExistence type="inferred from homology"/>
<dbReference type="InterPro" id="IPR011042">
    <property type="entry name" value="6-blade_b-propeller_TolB-like"/>
</dbReference>
<dbReference type="Gene3D" id="2.120.10.30">
    <property type="entry name" value="TolB, C-terminal domain"/>
    <property type="match status" value="3"/>
</dbReference>
<evidence type="ECO:0000313" key="2">
    <source>
        <dbReference type="EMBL" id="MFC5175653.1"/>
    </source>
</evidence>
<comment type="similarity">
    <text evidence="1">Belongs to the TolB family.</text>
</comment>
<dbReference type="RefSeq" id="WP_378586755.1">
    <property type="nucleotide sequence ID" value="NZ_JBHSKD010000004.1"/>
</dbReference>
<sequence>MTREADHGDEYSNGRSLFVVSADGAGLTELAETWPDADDPEWSPSGDVITYCEHYSGRGGGPSGDIYTINVDGTGRTEIFAESSADRWPTWSPDGAQVAVAGRTMKQPYPRQSGVWLLDADGGNHRLLVRGGTTPAWRPGYSEPAVVEAVPTPADGPRLAFVAGSDRGHDLFTVRPDGSGLRQVTDLGGVSGPAWSPNHRRLAFAADGDVYVVRSDGTHLQRVVHRFYSNGDLAWSPDGRSIAWTVRRALGTVTLATGRLEYTKLPLSWAYDPEFSPDGQWIAVGEREEATKPERGIAVFRVHGRRHLAMLTHLPGSESQPSWSGNGRRLLFVREDGGTTVIMSMRTDGTALRRVVGTPALDALPVWAPNGGRFAYYSDGPAPFGSSPHPGIWAKGDGSAPGLSVLNRSVSDLDW</sequence>
<reference evidence="3" key="1">
    <citation type="journal article" date="2019" name="Int. J. Syst. Evol. Microbiol.">
        <title>The Global Catalogue of Microorganisms (GCM) 10K type strain sequencing project: providing services to taxonomists for standard genome sequencing and annotation.</title>
        <authorList>
            <consortium name="The Broad Institute Genomics Platform"/>
            <consortium name="The Broad Institute Genome Sequencing Center for Infectious Disease"/>
            <person name="Wu L."/>
            <person name="Ma J."/>
        </authorList>
    </citation>
    <scope>NUCLEOTIDE SEQUENCE [LARGE SCALE GENOMIC DNA]</scope>
    <source>
        <strain evidence="3">DFY41</strain>
    </source>
</reference>
<dbReference type="SUPFAM" id="SSF82171">
    <property type="entry name" value="DPP6 N-terminal domain-like"/>
    <property type="match status" value="1"/>
</dbReference>
<accession>A0ABW0BEI1</accession>
<dbReference type="Proteomes" id="UP001596087">
    <property type="component" value="Unassembled WGS sequence"/>
</dbReference>
<evidence type="ECO:0000313" key="3">
    <source>
        <dbReference type="Proteomes" id="UP001596087"/>
    </source>
</evidence>
<dbReference type="Pfam" id="PF07676">
    <property type="entry name" value="PD40"/>
    <property type="match status" value="5"/>
</dbReference>
<dbReference type="InterPro" id="IPR011659">
    <property type="entry name" value="WD40"/>
</dbReference>
<keyword evidence="3" id="KW-1185">Reference proteome</keyword>
<dbReference type="PANTHER" id="PTHR36842">
    <property type="entry name" value="PROTEIN TOLB HOMOLOG"/>
    <property type="match status" value="1"/>
</dbReference>
<name>A0ABW0BEI1_9ACTN</name>
<evidence type="ECO:0000256" key="1">
    <source>
        <dbReference type="ARBA" id="ARBA00009820"/>
    </source>
</evidence>
<dbReference type="PANTHER" id="PTHR36842:SF1">
    <property type="entry name" value="PROTEIN TOLB"/>
    <property type="match status" value="1"/>
</dbReference>
<gene>
    <name evidence="2" type="ORF">ACFPGP_03150</name>
</gene>
<organism evidence="2 3">
    <name type="scientific">Nocardioides taihuensis</name>
    <dbReference type="NCBI Taxonomy" id="1835606"/>
    <lineage>
        <taxon>Bacteria</taxon>
        <taxon>Bacillati</taxon>
        <taxon>Actinomycetota</taxon>
        <taxon>Actinomycetes</taxon>
        <taxon>Propionibacteriales</taxon>
        <taxon>Nocardioidaceae</taxon>
        <taxon>Nocardioides</taxon>
    </lineage>
</organism>
<protein>
    <submittedName>
        <fullName evidence="2">Uncharacterized protein</fullName>
    </submittedName>
</protein>
<comment type="caution">
    <text evidence="2">The sequence shown here is derived from an EMBL/GenBank/DDBJ whole genome shotgun (WGS) entry which is preliminary data.</text>
</comment>
<dbReference type="EMBL" id="JBHSKD010000004">
    <property type="protein sequence ID" value="MFC5175653.1"/>
    <property type="molecule type" value="Genomic_DNA"/>
</dbReference>